<sequence>MASTKEIAHAYLPLRNPEGLCGAALMDLIQVYNRHGRTLLGKFLKLADGGEYEDIFHTVTLCTLDVICEAALGICIEAQKNPKSPYLDAVFRMKVLLQKRQVNPQYYPEFLFNLIGDGREQARCVKILHDFTGSVIKARKEKADAAGGVDKLLALESEQACFAFLALSRTRLLATAHRKRHPFVNNLQVLSCLSPKIPTIMWLGIKAEANSDKNNYM</sequence>
<proteinExistence type="inferred from homology"/>
<evidence type="ECO:0000256" key="7">
    <source>
        <dbReference type="ARBA" id="ARBA00023033"/>
    </source>
</evidence>
<accession>A0A0B1TN14</accession>
<keyword evidence="4" id="KW-0479">Metal-binding</keyword>
<evidence type="ECO:0000313" key="10">
    <source>
        <dbReference type="Proteomes" id="UP000053660"/>
    </source>
</evidence>
<comment type="cofactor">
    <cofactor evidence="1">
        <name>heme</name>
        <dbReference type="ChEBI" id="CHEBI:30413"/>
    </cofactor>
</comment>
<comment type="subcellular location">
    <subcellularLocation>
        <location evidence="2">Endoplasmic reticulum membrane</location>
    </subcellularLocation>
</comment>
<evidence type="ECO:0000256" key="5">
    <source>
        <dbReference type="ARBA" id="ARBA00022824"/>
    </source>
</evidence>
<dbReference type="Gene3D" id="1.10.630.10">
    <property type="entry name" value="Cytochrome P450"/>
    <property type="match status" value="1"/>
</dbReference>
<dbReference type="GO" id="GO:0020037">
    <property type="term" value="F:heme binding"/>
    <property type="evidence" value="ECO:0007669"/>
    <property type="project" value="InterPro"/>
</dbReference>
<reference evidence="9 10" key="1">
    <citation type="submission" date="2014-03" db="EMBL/GenBank/DDBJ databases">
        <title>Draft genome of the hookworm Oesophagostomum dentatum.</title>
        <authorList>
            <person name="Mitreva M."/>
        </authorList>
    </citation>
    <scope>NUCLEOTIDE SEQUENCE [LARGE SCALE GENOMIC DNA]</scope>
    <source>
        <strain evidence="9 10">OD-Hann</strain>
    </source>
</reference>
<dbReference type="GO" id="GO:0005789">
    <property type="term" value="C:endoplasmic reticulum membrane"/>
    <property type="evidence" value="ECO:0007669"/>
    <property type="project" value="UniProtKB-SubCell"/>
</dbReference>
<evidence type="ECO:0000256" key="3">
    <source>
        <dbReference type="ARBA" id="ARBA00010617"/>
    </source>
</evidence>
<keyword evidence="5" id="KW-0256">Endoplasmic reticulum</keyword>
<dbReference type="AlphaFoldDB" id="A0A0B1TN14"/>
<keyword evidence="4" id="KW-0349">Heme</keyword>
<organism evidence="9 10">
    <name type="scientific">Oesophagostomum dentatum</name>
    <name type="common">Nodular worm</name>
    <dbReference type="NCBI Taxonomy" id="61180"/>
    <lineage>
        <taxon>Eukaryota</taxon>
        <taxon>Metazoa</taxon>
        <taxon>Ecdysozoa</taxon>
        <taxon>Nematoda</taxon>
        <taxon>Chromadorea</taxon>
        <taxon>Rhabditida</taxon>
        <taxon>Rhabditina</taxon>
        <taxon>Rhabditomorpha</taxon>
        <taxon>Strongyloidea</taxon>
        <taxon>Strongylidae</taxon>
        <taxon>Oesophagostomum</taxon>
    </lineage>
</organism>
<comment type="similarity">
    <text evidence="3">Belongs to the cytochrome P450 family.</text>
</comment>
<dbReference type="InterPro" id="IPR036396">
    <property type="entry name" value="Cyt_P450_sf"/>
</dbReference>
<name>A0A0B1TN14_OESDE</name>
<dbReference type="PANTHER" id="PTHR24291">
    <property type="entry name" value="CYTOCHROME P450 FAMILY 4"/>
    <property type="match status" value="1"/>
</dbReference>
<dbReference type="OrthoDB" id="1470350at2759"/>
<dbReference type="InterPro" id="IPR001128">
    <property type="entry name" value="Cyt_P450"/>
</dbReference>
<keyword evidence="7" id="KW-0560">Oxidoreductase</keyword>
<dbReference type="GO" id="GO:0005506">
    <property type="term" value="F:iron ion binding"/>
    <property type="evidence" value="ECO:0007669"/>
    <property type="project" value="InterPro"/>
</dbReference>
<protein>
    <submittedName>
        <fullName evidence="9">Uncharacterized protein</fullName>
    </submittedName>
</protein>
<evidence type="ECO:0000256" key="8">
    <source>
        <dbReference type="ARBA" id="ARBA00023136"/>
    </source>
</evidence>
<dbReference type="GO" id="GO:0016705">
    <property type="term" value="F:oxidoreductase activity, acting on paired donors, with incorporation or reduction of molecular oxygen"/>
    <property type="evidence" value="ECO:0007669"/>
    <property type="project" value="InterPro"/>
</dbReference>
<keyword evidence="10" id="KW-1185">Reference proteome</keyword>
<evidence type="ECO:0000256" key="6">
    <source>
        <dbReference type="ARBA" id="ARBA00023004"/>
    </source>
</evidence>
<keyword evidence="6" id="KW-0408">Iron</keyword>
<dbReference type="EMBL" id="KN549446">
    <property type="protein sequence ID" value="KHJ97496.1"/>
    <property type="molecule type" value="Genomic_DNA"/>
</dbReference>
<dbReference type="SUPFAM" id="SSF48264">
    <property type="entry name" value="Cytochrome P450"/>
    <property type="match status" value="1"/>
</dbReference>
<dbReference type="InterPro" id="IPR050196">
    <property type="entry name" value="Cytochrome_P450_Monoox"/>
</dbReference>
<evidence type="ECO:0000256" key="2">
    <source>
        <dbReference type="ARBA" id="ARBA00004586"/>
    </source>
</evidence>
<evidence type="ECO:0000256" key="1">
    <source>
        <dbReference type="ARBA" id="ARBA00001971"/>
    </source>
</evidence>
<dbReference type="GO" id="GO:0004497">
    <property type="term" value="F:monooxygenase activity"/>
    <property type="evidence" value="ECO:0007669"/>
    <property type="project" value="UniProtKB-KW"/>
</dbReference>
<dbReference type="Pfam" id="PF00067">
    <property type="entry name" value="p450"/>
    <property type="match status" value="1"/>
</dbReference>
<gene>
    <name evidence="9" type="ORF">OESDEN_02526</name>
</gene>
<keyword evidence="7" id="KW-0503">Monooxygenase</keyword>
<keyword evidence="8" id="KW-0472">Membrane</keyword>
<dbReference type="PANTHER" id="PTHR24291:SF189">
    <property type="entry name" value="CYTOCHROME P450 4C3-RELATED"/>
    <property type="match status" value="1"/>
</dbReference>
<dbReference type="Proteomes" id="UP000053660">
    <property type="component" value="Unassembled WGS sequence"/>
</dbReference>
<evidence type="ECO:0000313" key="9">
    <source>
        <dbReference type="EMBL" id="KHJ97496.1"/>
    </source>
</evidence>
<evidence type="ECO:0000256" key="4">
    <source>
        <dbReference type="ARBA" id="ARBA00022617"/>
    </source>
</evidence>